<comment type="caution">
    <text evidence="1">The sequence shown here is derived from an EMBL/GenBank/DDBJ whole genome shotgun (WGS) entry which is preliminary data.</text>
</comment>
<evidence type="ECO:0000313" key="2">
    <source>
        <dbReference type="Proteomes" id="UP001151760"/>
    </source>
</evidence>
<name>A0ABQ5HMW8_9ASTR</name>
<protein>
    <submittedName>
        <fullName evidence="1">Uncharacterized protein</fullName>
    </submittedName>
</protein>
<reference evidence="1" key="1">
    <citation type="journal article" date="2022" name="Int. J. Mol. Sci.">
        <title>Draft Genome of Tanacetum Coccineum: Genomic Comparison of Closely Related Tanacetum-Family Plants.</title>
        <authorList>
            <person name="Yamashiro T."/>
            <person name="Shiraishi A."/>
            <person name="Nakayama K."/>
            <person name="Satake H."/>
        </authorList>
    </citation>
    <scope>NUCLEOTIDE SEQUENCE</scope>
</reference>
<gene>
    <name evidence="1" type="ORF">Tco_1070486</name>
</gene>
<evidence type="ECO:0000313" key="1">
    <source>
        <dbReference type="EMBL" id="GJT88769.1"/>
    </source>
</evidence>
<dbReference type="Proteomes" id="UP001151760">
    <property type="component" value="Unassembled WGS sequence"/>
</dbReference>
<organism evidence="1 2">
    <name type="scientific">Tanacetum coccineum</name>
    <dbReference type="NCBI Taxonomy" id="301880"/>
    <lineage>
        <taxon>Eukaryota</taxon>
        <taxon>Viridiplantae</taxon>
        <taxon>Streptophyta</taxon>
        <taxon>Embryophyta</taxon>
        <taxon>Tracheophyta</taxon>
        <taxon>Spermatophyta</taxon>
        <taxon>Magnoliopsida</taxon>
        <taxon>eudicotyledons</taxon>
        <taxon>Gunneridae</taxon>
        <taxon>Pentapetalae</taxon>
        <taxon>asterids</taxon>
        <taxon>campanulids</taxon>
        <taxon>Asterales</taxon>
        <taxon>Asteraceae</taxon>
        <taxon>Asteroideae</taxon>
        <taxon>Anthemideae</taxon>
        <taxon>Anthemidinae</taxon>
        <taxon>Tanacetum</taxon>
    </lineage>
</organism>
<keyword evidence="2" id="KW-1185">Reference proteome</keyword>
<proteinExistence type="predicted"/>
<dbReference type="EMBL" id="BQNB010019762">
    <property type="protein sequence ID" value="GJT88769.1"/>
    <property type="molecule type" value="Genomic_DNA"/>
</dbReference>
<accession>A0ABQ5HMW8</accession>
<reference evidence="1" key="2">
    <citation type="submission" date="2022-01" db="EMBL/GenBank/DDBJ databases">
        <authorList>
            <person name="Yamashiro T."/>
            <person name="Shiraishi A."/>
            <person name="Satake H."/>
            <person name="Nakayama K."/>
        </authorList>
    </citation>
    <scope>NUCLEOTIDE SEQUENCE</scope>
</reference>
<sequence length="123" mass="13747">MPHSIELAPLDGFDSEDIILQSPNNEERNSLGGILGEVRVTTFRNAIRANYLSHSNDYVALPSIETIVLSYLEDSQQAEQVTKEKVVPYPMFLSMLLQHKMEGYGNDKVTLNLTQDFSALVCA</sequence>